<dbReference type="AlphaFoldDB" id="A0A1M5RCP7"/>
<evidence type="ECO:0000256" key="5">
    <source>
        <dbReference type="ARBA" id="ARBA00023274"/>
    </source>
</evidence>
<dbReference type="OrthoDB" id="9808966at2"/>
<comment type="similarity">
    <text evidence="1 8 9">Belongs to the bacterial ribosomal protein bL20 family.</text>
</comment>
<keyword evidence="11" id="KW-1185">Reference proteome</keyword>
<keyword evidence="3 8" id="KW-0694">RNA-binding</keyword>
<organism evidence="10 11">
    <name type="scientific">Tepidibacter thalassicus DSM 15285</name>
    <dbReference type="NCBI Taxonomy" id="1123350"/>
    <lineage>
        <taxon>Bacteria</taxon>
        <taxon>Bacillati</taxon>
        <taxon>Bacillota</taxon>
        <taxon>Clostridia</taxon>
        <taxon>Peptostreptococcales</taxon>
        <taxon>Peptostreptococcaceae</taxon>
        <taxon>Tepidibacter</taxon>
    </lineage>
</organism>
<evidence type="ECO:0000256" key="9">
    <source>
        <dbReference type="RuleBase" id="RU000560"/>
    </source>
</evidence>
<dbReference type="NCBIfam" id="TIGR01032">
    <property type="entry name" value="rplT_bact"/>
    <property type="match status" value="1"/>
</dbReference>
<comment type="function">
    <text evidence="6 8 9">Binds directly to 23S ribosomal RNA and is necessary for the in vitro assembly process of the 50S ribosomal subunit. It is not involved in the protein synthesizing functions of that subunit.</text>
</comment>
<dbReference type="CDD" id="cd07026">
    <property type="entry name" value="Ribosomal_L20"/>
    <property type="match status" value="1"/>
</dbReference>
<dbReference type="PRINTS" id="PR00062">
    <property type="entry name" value="RIBOSOMALL20"/>
</dbReference>
<dbReference type="GO" id="GO:0003735">
    <property type="term" value="F:structural constituent of ribosome"/>
    <property type="evidence" value="ECO:0007669"/>
    <property type="project" value="InterPro"/>
</dbReference>
<dbReference type="GO" id="GO:0005840">
    <property type="term" value="C:ribosome"/>
    <property type="evidence" value="ECO:0007669"/>
    <property type="project" value="UniProtKB-KW"/>
</dbReference>
<dbReference type="FunFam" id="1.10.1900.20:FF:000001">
    <property type="entry name" value="50S ribosomal protein L20"/>
    <property type="match status" value="1"/>
</dbReference>
<keyword evidence="5 8" id="KW-0687">Ribonucleoprotein</keyword>
<evidence type="ECO:0000256" key="7">
    <source>
        <dbReference type="ARBA" id="ARBA00035172"/>
    </source>
</evidence>
<evidence type="ECO:0000313" key="10">
    <source>
        <dbReference type="EMBL" id="SHH24074.1"/>
    </source>
</evidence>
<dbReference type="EMBL" id="FQXH01000012">
    <property type="protein sequence ID" value="SHH24074.1"/>
    <property type="molecule type" value="Genomic_DNA"/>
</dbReference>
<evidence type="ECO:0000313" key="11">
    <source>
        <dbReference type="Proteomes" id="UP000242520"/>
    </source>
</evidence>
<dbReference type="GO" id="GO:0006412">
    <property type="term" value="P:translation"/>
    <property type="evidence" value="ECO:0007669"/>
    <property type="project" value="InterPro"/>
</dbReference>
<evidence type="ECO:0000256" key="8">
    <source>
        <dbReference type="HAMAP-Rule" id="MF_00382"/>
    </source>
</evidence>
<dbReference type="GO" id="GO:0019843">
    <property type="term" value="F:rRNA binding"/>
    <property type="evidence" value="ECO:0007669"/>
    <property type="project" value="UniProtKB-UniRule"/>
</dbReference>
<dbReference type="GO" id="GO:1990904">
    <property type="term" value="C:ribonucleoprotein complex"/>
    <property type="evidence" value="ECO:0007669"/>
    <property type="project" value="UniProtKB-KW"/>
</dbReference>
<dbReference type="Gene3D" id="1.10.1900.20">
    <property type="entry name" value="Ribosomal protein L20"/>
    <property type="match status" value="1"/>
</dbReference>
<dbReference type="Gene3D" id="6.10.160.10">
    <property type="match status" value="1"/>
</dbReference>
<proteinExistence type="inferred from homology"/>
<evidence type="ECO:0000256" key="3">
    <source>
        <dbReference type="ARBA" id="ARBA00022884"/>
    </source>
</evidence>
<dbReference type="STRING" id="1123350.SAMN02744040_01314"/>
<dbReference type="RefSeq" id="WP_072724856.1">
    <property type="nucleotide sequence ID" value="NZ_FQXH01000012.1"/>
</dbReference>
<accession>A0A1M5RCP7</accession>
<gene>
    <name evidence="8" type="primary">rplT</name>
    <name evidence="10" type="ORF">SAMN02744040_01314</name>
</gene>
<evidence type="ECO:0000256" key="2">
    <source>
        <dbReference type="ARBA" id="ARBA00022730"/>
    </source>
</evidence>
<evidence type="ECO:0000256" key="1">
    <source>
        <dbReference type="ARBA" id="ARBA00007698"/>
    </source>
</evidence>
<name>A0A1M5RCP7_9FIRM</name>
<evidence type="ECO:0000256" key="6">
    <source>
        <dbReference type="ARBA" id="ARBA00024775"/>
    </source>
</evidence>
<dbReference type="GO" id="GO:0000027">
    <property type="term" value="P:ribosomal large subunit assembly"/>
    <property type="evidence" value="ECO:0007669"/>
    <property type="project" value="UniProtKB-UniRule"/>
</dbReference>
<dbReference type="InterPro" id="IPR049946">
    <property type="entry name" value="RIBOSOMAL_L20_CS"/>
</dbReference>
<dbReference type="InterPro" id="IPR035566">
    <property type="entry name" value="Ribosomal_protein_bL20_C"/>
</dbReference>
<keyword evidence="4 8" id="KW-0689">Ribosomal protein</keyword>
<dbReference type="HAMAP" id="MF_00382">
    <property type="entry name" value="Ribosomal_bL20"/>
    <property type="match status" value="1"/>
</dbReference>
<reference evidence="11" key="1">
    <citation type="submission" date="2016-11" db="EMBL/GenBank/DDBJ databases">
        <authorList>
            <person name="Varghese N."/>
            <person name="Submissions S."/>
        </authorList>
    </citation>
    <scope>NUCLEOTIDE SEQUENCE [LARGE SCALE GENOMIC DNA]</scope>
    <source>
        <strain evidence="11">DSM 15285</strain>
    </source>
</reference>
<sequence>MARVKKAINARKKHKKILKLAKGFRGARSRLFRPANEFVMKALRHAYVGRKLKKRDFRKLWIQRINAATRLHGLSYSRFINGLKLAGININRKMLSEMAINDPEGFKQLVETAKQKINA</sequence>
<dbReference type="Proteomes" id="UP000242520">
    <property type="component" value="Unassembled WGS sequence"/>
</dbReference>
<dbReference type="InterPro" id="IPR005813">
    <property type="entry name" value="Ribosomal_bL20"/>
</dbReference>
<dbReference type="PROSITE" id="PS00937">
    <property type="entry name" value="RIBOSOMAL_L20"/>
    <property type="match status" value="1"/>
</dbReference>
<protein>
    <recommendedName>
        <fullName evidence="7 8">Large ribosomal subunit protein bL20</fullName>
    </recommendedName>
</protein>
<dbReference type="SUPFAM" id="SSF74731">
    <property type="entry name" value="Ribosomal protein L20"/>
    <property type="match status" value="1"/>
</dbReference>
<dbReference type="PANTHER" id="PTHR10986">
    <property type="entry name" value="39S RIBOSOMAL PROTEIN L20"/>
    <property type="match status" value="1"/>
</dbReference>
<dbReference type="Pfam" id="PF00453">
    <property type="entry name" value="Ribosomal_L20"/>
    <property type="match status" value="1"/>
</dbReference>
<evidence type="ECO:0000256" key="4">
    <source>
        <dbReference type="ARBA" id="ARBA00022980"/>
    </source>
</evidence>
<keyword evidence="2 8" id="KW-0699">rRNA-binding</keyword>